<dbReference type="RefSeq" id="WP_130066579.1">
    <property type="nucleotide sequence ID" value="NZ_SEZN01000021.1"/>
</dbReference>
<gene>
    <name evidence="1" type="ORF">ERW53_12270</name>
</gene>
<proteinExistence type="predicted"/>
<organism evidence="1 2">
    <name type="scientific">Aliivibrio finisterrensis</name>
    <dbReference type="NCBI Taxonomy" id="511998"/>
    <lineage>
        <taxon>Bacteria</taxon>
        <taxon>Pseudomonadati</taxon>
        <taxon>Pseudomonadota</taxon>
        <taxon>Gammaproteobacteria</taxon>
        <taxon>Vibrionales</taxon>
        <taxon>Vibrionaceae</taxon>
        <taxon>Aliivibrio</taxon>
    </lineage>
</organism>
<keyword evidence="2" id="KW-1185">Reference proteome</keyword>
<dbReference type="EMBL" id="SEZN01000021">
    <property type="protein sequence ID" value="RYU63809.1"/>
    <property type="molecule type" value="Genomic_DNA"/>
</dbReference>
<protein>
    <submittedName>
        <fullName evidence="1">Uncharacterized protein</fullName>
    </submittedName>
</protein>
<name>A0ABY0I4V1_9GAMM</name>
<evidence type="ECO:0000313" key="2">
    <source>
        <dbReference type="Proteomes" id="UP000294166"/>
    </source>
</evidence>
<accession>A0ABY0I4V1</accession>
<sequence length="410" mass="46626">MNYTKIGIIWIDDNKALGSGSRLVDSGYECISSHPNEVKKINLNSLKSNYIYITNIKPNNYKRFGLDRFRNINSSKFLGVTLSTIAIELGLSEKLDEKLPIFYTVCQMLANKLEAQFGINLMNTEFTAIKEIHSKLLPDHQRNRPLLALTPNLELERAIANSMQKMQANSLRQSRDIQSITSARFPRVPYTLTLLNLLYPASNEYQINNNFNGRLIGQSEKSHISGDDEVLQELIELAKTNCGFIEVEQVNTISKYNDYWPFGKELQATPPRRWAALPEAIDMANYSLLKLGSVYVTEGKKLPFAPTMPEVNSVKFLSYVNGLVNEVIWTSLGYSQMQDKYPSPISTYIRAYDRIMLRLKAKTFVDNQIEVSSFNTGAIRFYIDSTDSAESKKLKDLILAEDMIPQIDLL</sequence>
<dbReference type="Proteomes" id="UP000294166">
    <property type="component" value="Unassembled WGS sequence"/>
</dbReference>
<evidence type="ECO:0000313" key="1">
    <source>
        <dbReference type="EMBL" id="RYU63809.1"/>
    </source>
</evidence>
<comment type="caution">
    <text evidence="1">The sequence shown here is derived from an EMBL/GenBank/DDBJ whole genome shotgun (WGS) entry which is preliminary data.</text>
</comment>
<reference evidence="1 2" key="1">
    <citation type="submission" date="2019-02" db="EMBL/GenBank/DDBJ databases">
        <title>Genome sequences of Aliivibrio finisterrensis strains from farmed Atlantic salmon.</title>
        <authorList>
            <person name="Bowman J.P."/>
        </authorList>
    </citation>
    <scope>NUCLEOTIDE SEQUENCE [LARGE SCALE GENOMIC DNA]</scope>
    <source>
        <strain evidence="1 2">A21</strain>
    </source>
</reference>